<dbReference type="Pfam" id="PF02163">
    <property type="entry name" value="Peptidase_M50"/>
    <property type="match status" value="1"/>
</dbReference>
<protein>
    <recommendedName>
        <fullName evidence="11">Zinc metalloprotease</fullName>
        <ecNumber evidence="11">3.4.24.-</ecNumber>
    </recommendedName>
</protein>
<keyword evidence="11" id="KW-0479">Metal-binding</keyword>
<evidence type="ECO:0000256" key="10">
    <source>
        <dbReference type="ARBA" id="ARBA00023136"/>
    </source>
</evidence>
<dbReference type="GO" id="GO:0004222">
    <property type="term" value="F:metalloendopeptidase activity"/>
    <property type="evidence" value="ECO:0007669"/>
    <property type="project" value="InterPro"/>
</dbReference>
<dbReference type="Pfam" id="PF17820">
    <property type="entry name" value="PDZ_6"/>
    <property type="match status" value="1"/>
</dbReference>
<dbReference type="InterPro" id="IPR036034">
    <property type="entry name" value="PDZ_sf"/>
</dbReference>
<organism evidence="13 14">
    <name type="scientific">Neorickettsia findlayensis</name>
    <dbReference type="NCBI Taxonomy" id="2686014"/>
    <lineage>
        <taxon>Bacteria</taxon>
        <taxon>Pseudomonadati</taxon>
        <taxon>Pseudomonadota</taxon>
        <taxon>Alphaproteobacteria</taxon>
        <taxon>Rickettsiales</taxon>
        <taxon>Anaplasmataceae</taxon>
        <taxon>Neorickettsia</taxon>
    </lineage>
</organism>
<dbReference type="InterPro" id="IPR008915">
    <property type="entry name" value="Peptidase_M50"/>
</dbReference>
<gene>
    <name evidence="13" type="primary">rseP</name>
    <name evidence="13" type="ORF">GP480_02925</name>
</gene>
<sequence>MGGLLLYLASFVLVVSVIVFAHEFGHYIFAKMFGVKVEEFSIGFGKELFGFNDKSGTRWKLSMIPAGGYVKMFGDLDESSAADFEKIRMMDDCMKAQTLNCKPLYQKALVIFGGPLANFVFAFLVLSFLYGYFGKVTVEPVVASVIIDSPAANAGFRVGDRILTMNNKPIVSFDEIKKFIYLNRNSAVSFTVLRDGYEISMSVTPKIEIGQDIFGNHEEVPKLGIEASKIQRREIGVLDAMRFSLIEIGNVVYSTLKLLGQTITGRAKTDAIGGPIKIAKYSGQSMRMGFTMFLWFMAMLSINLGLFNLFPIPMLDGGHLLFYLIEWIKGGRVAIGFQQWAGRAGMLLLIAILVFAVFNDIRFILR</sequence>
<keyword evidence="10 11" id="KW-0472">Membrane</keyword>
<dbReference type="AlphaFoldDB" id="A0A6P1GA64"/>
<keyword evidence="8 11" id="KW-1133">Transmembrane helix</keyword>
<accession>A0A6P1GA64</accession>
<name>A0A6P1GA64_9RICK</name>
<dbReference type="PANTHER" id="PTHR42837">
    <property type="entry name" value="REGULATOR OF SIGMA-E PROTEASE RSEP"/>
    <property type="match status" value="1"/>
</dbReference>
<evidence type="ECO:0000256" key="4">
    <source>
        <dbReference type="ARBA" id="ARBA00022670"/>
    </source>
</evidence>
<evidence type="ECO:0000313" key="13">
    <source>
        <dbReference type="EMBL" id="QHD65379.1"/>
    </source>
</evidence>
<feature type="transmembrane region" description="Helical" evidence="11">
    <location>
        <begin position="108"/>
        <end position="133"/>
    </location>
</feature>
<comment type="subcellular location">
    <subcellularLocation>
        <location evidence="2">Membrane</location>
        <topology evidence="2">Multi-pass membrane protein</topology>
    </subcellularLocation>
</comment>
<dbReference type="InterPro" id="IPR004387">
    <property type="entry name" value="Pept_M50_Zn"/>
</dbReference>
<dbReference type="KEGG" id="nef:GP480_02925"/>
<feature type="transmembrane region" description="Helical" evidence="11">
    <location>
        <begin position="340"/>
        <end position="358"/>
    </location>
</feature>
<dbReference type="Proteomes" id="UP000464912">
    <property type="component" value="Chromosome"/>
</dbReference>
<dbReference type="CDD" id="cd23081">
    <property type="entry name" value="cpPDZ_EcRseP-like"/>
    <property type="match status" value="1"/>
</dbReference>
<evidence type="ECO:0000256" key="1">
    <source>
        <dbReference type="ARBA" id="ARBA00001947"/>
    </source>
</evidence>
<reference evidence="13 14" key="2">
    <citation type="journal article" date="2020" name="MBio">
        <title>Isolation and Molecular Analysis of a Novel Neorickettsia Species That Causes Potomac Horse Fever.</title>
        <authorList>
            <person name="Teymournejad O."/>
            <person name="Lin M."/>
            <person name="Bekebrede H."/>
            <person name="Kamr A."/>
            <person name="Toribio R.E."/>
            <person name="Arroyo L.G."/>
            <person name="Baird J.D."/>
            <person name="Rikihisa Y."/>
        </authorList>
    </citation>
    <scope>NUCLEOTIDE SEQUENCE [LARGE SCALE GENOMIC DNA]</scope>
    <source>
        <strain evidence="13 14">Fin17</strain>
    </source>
</reference>
<dbReference type="CDD" id="cd06163">
    <property type="entry name" value="S2P-M50_PDZ_RseP-like"/>
    <property type="match status" value="1"/>
</dbReference>
<feature type="domain" description="PDZ" evidence="12">
    <location>
        <begin position="122"/>
        <end position="196"/>
    </location>
</feature>
<evidence type="ECO:0000256" key="8">
    <source>
        <dbReference type="ARBA" id="ARBA00022989"/>
    </source>
</evidence>
<evidence type="ECO:0000256" key="7">
    <source>
        <dbReference type="ARBA" id="ARBA00022833"/>
    </source>
</evidence>
<dbReference type="SMART" id="SM00228">
    <property type="entry name" value="PDZ"/>
    <property type="match status" value="1"/>
</dbReference>
<keyword evidence="14" id="KW-1185">Reference proteome</keyword>
<dbReference type="GO" id="GO:0016020">
    <property type="term" value="C:membrane"/>
    <property type="evidence" value="ECO:0007669"/>
    <property type="project" value="UniProtKB-SubCell"/>
</dbReference>
<dbReference type="InterPro" id="IPR001478">
    <property type="entry name" value="PDZ"/>
</dbReference>
<evidence type="ECO:0000256" key="5">
    <source>
        <dbReference type="ARBA" id="ARBA00022692"/>
    </source>
</evidence>
<keyword evidence="4 13" id="KW-0645">Protease</keyword>
<dbReference type="EC" id="3.4.24.-" evidence="11"/>
<dbReference type="EMBL" id="CP047224">
    <property type="protein sequence ID" value="QHD65379.1"/>
    <property type="molecule type" value="Genomic_DNA"/>
</dbReference>
<evidence type="ECO:0000256" key="6">
    <source>
        <dbReference type="ARBA" id="ARBA00022801"/>
    </source>
</evidence>
<keyword evidence="7 11" id="KW-0862">Zinc</keyword>
<reference evidence="13 14" key="1">
    <citation type="journal article" date="2020" name="MBio">
        <title>Erratum for Teymournejad et al., 'Isolation and Molecular Analysis of a Novel Neorickettsia Species That Causes Potomac Horse Fever'.</title>
        <authorList>
            <person name="Teymournejad O."/>
            <person name="Lin M."/>
            <person name="Bekebrede H."/>
            <person name="Kamr A."/>
            <person name="Toribio R.E."/>
            <person name="Arroyo L.G."/>
            <person name="Baird J.D."/>
            <person name="Rikihisa Y."/>
        </authorList>
    </citation>
    <scope>NUCLEOTIDE SEQUENCE [LARGE SCALE GENOMIC DNA]</scope>
    <source>
        <strain evidence="13 14">Fin17</strain>
    </source>
</reference>
<dbReference type="PANTHER" id="PTHR42837:SF2">
    <property type="entry name" value="MEMBRANE METALLOPROTEASE ARASP2, CHLOROPLASTIC-RELATED"/>
    <property type="match status" value="1"/>
</dbReference>
<dbReference type="Gene3D" id="2.30.42.10">
    <property type="match status" value="1"/>
</dbReference>
<feature type="transmembrane region" description="Helical" evidence="11">
    <location>
        <begin position="290"/>
        <end position="310"/>
    </location>
</feature>
<dbReference type="RefSeq" id="WP_160095719.1">
    <property type="nucleotide sequence ID" value="NZ_CP047224.1"/>
</dbReference>
<evidence type="ECO:0000256" key="9">
    <source>
        <dbReference type="ARBA" id="ARBA00023049"/>
    </source>
</evidence>
<comment type="cofactor">
    <cofactor evidence="1 11">
        <name>Zn(2+)</name>
        <dbReference type="ChEBI" id="CHEBI:29105"/>
    </cofactor>
</comment>
<evidence type="ECO:0000256" key="11">
    <source>
        <dbReference type="RuleBase" id="RU362031"/>
    </source>
</evidence>
<proteinExistence type="inferred from homology"/>
<dbReference type="GO" id="GO:0046872">
    <property type="term" value="F:metal ion binding"/>
    <property type="evidence" value="ECO:0007669"/>
    <property type="project" value="UniProtKB-KW"/>
</dbReference>
<comment type="similarity">
    <text evidence="3 11">Belongs to the peptidase M50B family.</text>
</comment>
<evidence type="ECO:0000313" key="14">
    <source>
        <dbReference type="Proteomes" id="UP000464912"/>
    </source>
</evidence>
<keyword evidence="5 11" id="KW-0812">Transmembrane</keyword>
<dbReference type="SUPFAM" id="SSF50156">
    <property type="entry name" value="PDZ domain-like"/>
    <property type="match status" value="1"/>
</dbReference>
<dbReference type="NCBIfam" id="TIGR00054">
    <property type="entry name" value="RIP metalloprotease RseP"/>
    <property type="match status" value="1"/>
</dbReference>
<evidence type="ECO:0000256" key="2">
    <source>
        <dbReference type="ARBA" id="ARBA00004141"/>
    </source>
</evidence>
<evidence type="ECO:0000256" key="3">
    <source>
        <dbReference type="ARBA" id="ARBA00007931"/>
    </source>
</evidence>
<dbReference type="InterPro" id="IPR041489">
    <property type="entry name" value="PDZ_6"/>
</dbReference>
<evidence type="ECO:0000259" key="12">
    <source>
        <dbReference type="SMART" id="SM00228"/>
    </source>
</evidence>
<keyword evidence="6 11" id="KW-0378">Hydrolase</keyword>
<dbReference type="GO" id="GO:0006508">
    <property type="term" value="P:proteolysis"/>
    <property type="evidence" value="ECO:0007669"/>
    <property type="project" value="UniProtKB-KW"/>
</dbReference>
<keyword evidence="9 11" id="KW-0482">Metalloprotease</keyword>